<feature type="chain" id="PRO_5022913302" description="Reverse transcriptase domain" evidence="1">
    <location>
        <begin position="20"/>
        <end position="80"/>
    </location>
</feature>
<proteinExistence type="predicted"/>
<evidence type="ECO:0008006" key="4">
    <source>
        <dbReference type="Google" id="ProtNLM"/>
    </source>
</evidence>
<dbReference type="EMBL" id="CABPRJ010000498">
    <property type="protein sequence ID" value="VVC29765.1"/>
    <property type="molecule type" value="Genomic_DNA"/>
</dbReference>
<dbReference type="OrthoDB" id="6627936at2759"/>
<keyword evidence="3" id="KW-1185">Reference proteome</keyword>
<evidence type="ECO:0000313" key="3">
    <source>
        <dbReference type="Proteomes" id="UP000325440"/>
    </source>
</evidence>
<feature type="signal peptide" evidence="1">
    <location>
        <begin position="1"/>
        <end position="19"/>
    </location>
</feature>
<keyword evidence="1" id="KW-0732">Signal</keyword>
<name>A0A5E4MH81_9HEMI</name>
<gene>
    <name evidence="2" type="ORF">CINCED_3A008585</name>
</gene>
<sequence>MTMLMTKLLFPLILTASLPQNHLNLMKHWYTKWRLKVNQSKSVHTTLTLRPAPCPPVTIYNTQIPILPSVKYLGLTQDIR</sequence>
<dbReference type="AlphaFoldDB" id="A0A5E4MH81"/>
<protein>
    <recommendedName>
        <fullName evidence="4">Reverse transcriptase domain</fullName>
    </recommendedName>
</protein>
<dbReference type="Proteomes" id="UP000325440">
    <property type="component" value="Unassembled WGS sequence"/>
</dbReference>
<evidence type="ECO:0000313" key="2">
    <source>
        <dbReference type="EMBL" id="VVC29765.1"/>
    </source>
</evidence>
<accession>A0A5E4MH81</accession>
<evidence type="ECO:0000256" key="1">
    <source>
        <dbReference type="SAM" id="SignalP"/>
    </source>
</evidence>
<reference evidence="2 3" key="1">
    <citation type="submission" date="2019-08" db="EMBL/GenBank/DDBJ databases">
        <authorList>
            <person name="Alioto T."/>
            <person name="Alioto T."/>
            <person name="Gomez Garrido J."/>
        </authorList>
    </citation>
    <scope>NUCLEOTIDE SEQUENCE [LARGE SCALE GENOMIC DNA]</scope>
</reference>
<organism evidence="2 3">
    <name type="scientific">Cinara cedri</name>
    <dbReference type="NCBI Taxonomy" id="506608"/>
    <lineage>
        <taxon>Eukaryota</taxon>
        <taxon>Metazoa</taxon>
        <taxon>Ecdysozoa</taxon>
        <taxon>Arthropoda</taxon>
        <taxon>Hexapoda</taxon>
        <taxon>Insecta</taxon>
        <taxon>Pterygota</taxon>
        <taxon>Neoptera</taxon>
        <taxon>Paraneoptera</taxon>
        <taxon>Hemiptera</taxon>
        <taxon>Sternorrhyncha</taxon>
        <taxon>Aphidomorpha</taxon>
        <taxon>Aphidoidea</taxon>
        <taxon>Aphididae</taxon>
        <taxon>Lachninae</taxon>
        <taxon>Cinara</taxon>
    </lineage>
</organism>